<dbReference type="Gramene" id="TKW01131">
    <property type="protein sequence ID" value="TKW01131"/>
    <property type="gene ID" value="SEVIR_8G158300v2"/>
</dbReference>
<keyword evidence="2" id="KW-1185">Reference proteome</keyword>
<protein>
    <submittedName>
        <fullName evidence="1">Uncharacterized protein</fullName>
    </submittedName>
</protein>
<dbReference type="AlphaFoldDB" id="A0A4U6TFS2"/>
<evidence type="ECO:0000313" key="1">
    <source>
        <dbReference type="EMBL" id="TKW01131.1"/>
    </source>
</evidence>
<proteinExistence type="predicted"/>
<evidence type="ECO:0000313" key="2">
    <source>
        <dbReference type="Proteomes" id="UP000298652"/>
    </source>
</evidence>
<organism evidence="1 2">
    <name type="scientific">Setaria viridis</name>
    <name type="common">Green bristlegrass</name>
    <name type="synonym">Setaria italica subsp. viridis</name>
    <dbReference type="NCBI Taxonomy" id="4556"/>
    <lineage>
        <taxon>Eukaryota</taxon>
        <taxon>Viridiplantae</taxon>
        <taxon>Streptophyta</taxon>
        <taxon>Embryophyta</taxon>
        <taxon>Tracheophyta</taxon>
        <taxon>Spermatophyta</taxon>
        <taxon>Magnoliopsida</taxon>
        <taxon>Liliopsida</taxon>
        <taxon>Poales</taxon>
        <taxon>Poaceae</taxon>
        <taxon>PACMAD clade</taxon>
        <taxon>Panicoideae</taxon>
        <taxon>Panicodae</taxon>
        <taxon>Paniceae</taxon>
        <taxon>Cenchrinae</taxon>
        <taxon>Setaria</taxon>
    </lineage>
</organism>
<accession>A0A4U6TFS2</accession>
<gene>
    <name evidence="1" type="ORF">SEVIR_8G158300v2</name>
</gene>
<dbReference type="Proteomes" id="UP000298652">
    <property type="component" value="Chromosome 8"/>
</dbReference>
<sequence length="117" mass="13096">MLLLLRAPTTNRSLMKRCTPPHDAVLCREDTKVEVATMVGDETVGEERLRRSYHGGAPCNLPVVFSHRSHHSSSPWQVPLSTTWMELTAVPWEGGRACPSRPERLGHVSLVWELVAD</sequence>
<reference evidence="1" key="1">
    <citation type="submission" date="2019-03" db="EMBL/GenBank/DDBJ databases">
        <title>WGS assembly of Setaria viridis.</title>
        <authorList>
            <person name="Huang P."/>
            <person name="Jenkins J."/>
            <person name="Grimwood J."/>
            <person name="Barry K."/>
            <person name="Healey A."/>
            <person name="Mamidi S."/>
            <person name="Sreedasyam A."/>
            <person name="Shu S."/>
            <person name="Feldman M."/>
            <person name="Wu J."/>
            <person name="Yu Y."/>
            <person name="Chen C."/>
            <person name="Johnson J."/>
            <person name="Rokhsar D."/>
            <person name="Baxter I."/>
            <person name="Schmutz J."/>
            <person name="Brutnell T."/>
            <person name="Kellogg E."/>
        </authorList>
    </citation>
    <scope>NUCLEOTIDE SEQUENCE [LARGE SCALE GENOMIC DNA]</scope>
</reference>
<name>A0A4U6TFS2_SETVI</name>
<dbReference type="EMBL" id="CM016559">
    <property type="protein sequence ID" value="TKW01131.1"/>
    <property type="molecule type" value="Genomic_DNA"/>
</dbReference>